<gene>
    <name evidence="2" type="ORF">SDC9_145370</name>
</gene>
<reference evidence="2" key="1">
    <citation type="submission" date="2019-08" db="EMBL/GenBank/DDBJ databases">
        <authorList>
            <person name="Kucharzyk K."/>
            <person name="Murdoch R.W."/>
            <person name="Higgins S."/>
            <person name="Loffler F."/>
        </authorList>
    </citation>
    <scope>NUCLEOTIDE SEQUENCE</scope>
</reference>
<evidence type="ECO:0008006" key="3">
    <source>
        <dbReference type="Google" id="ProtNLM"/>
    </source>
</evidence>
<dbReference type="EMBL" id="VSSQ01044372">
    <property type="protein sequence ID" value="MPM98187.1"/>
    <property type="molecule type" value="Genomic_DNA"/>
</dbReference>
<evidence type="ECO:0000256" key="1">
    <source>
        <dbReference type="SAM" id="Phobius"/>
    </source>
</evidence>
<keyword evidence="1" id="KW-0812">Transmembrane</keyword>
<accession>A0A645E8F9</accession>
<feature type="transmembrane region" description="Helical" evidence="1">
    <location>
        <begin position="114"/>
        <end position="134"/>
    </location>
</feature>
<keyword evidence="1" id="KW-0472">Membrane</keyword>
<dbReference type="AlphaFoldDB" id="A0A645E8F9"/>
<keyword evidence="1" id="KW-1133">Transmembrane helix</keyword>
<protein>
    <recommendedName>
        <fullName evidence="3">DUF2812 domain-containing protein</fullName>
    </recommendedName>
</protein>
<feature type="transmembrane region" description="Helical" evidence="1">
    <location>
        <begin position="146"/>
        <end position="164"/>
    </location>
</feature>
<sequence length="175" mass="21065">MIIYKFFALGEYEKKEKWINIMCSKGYALNGCSFCKYNFEKCNPDEYHYFLELLENLSTSPNQEDFLNYLEDEWSVEYVCHYRNWVFFRRKKLLGKLSIFSNVQSKIYYFKRILIFRFCIFILLISLSVLNILYSCEGSTDKTFALLLILIAIIFFTVNIPTFMKYRKLKKSDES</sequence>
<name>A0A645E8F9_9ZZZZ</name>
<organism evidence="2">
    <name type="scientific">bioreactor metagenome</name>
    <dbReference type="NCBI Taxonomy" id="1076179"/>
    <lineage>
        <taxon>unclassified sequences</taxon>
        <taxon>metagenomes</taxon>
        <taxon>ecological metagenomes</taxon>
    </lineage>
</organism>
<dbReference type="Pfam" id="PF11193">
    <property type="entry name" value="DUF2812"/>
    <property type="match status" value="1"/>
</dbReference>
<proteinExistence type="predicted"/>
<comment type="caution">
    <text evidence="2">The sequence shown here is derived from an EMBL/GenBank/DDBJ whole genome shotgun (WGS) entry which is preliminary data.</text>
</comment>
<dbReference type="InterPro" id="IPR021359">
    <property type="entry name" value="DUF2812"/>
</dbReference>
<evidence type="ECO:0000313" key="2">
    <source>
        <dbReference type="EMBL" id="MPM98187.1"/>
    </source>
</evidence>